<sequence length="114" mass="12232">MKRQANYDKKVKVTRILLSDYLVLKRMGQAAGVSMAEALHLLIEHQAQSPMLDMAIKPISAFQVTGMPAVGVTGKPAIQVTGKPAIRVAPVTAIATNGSKAAAFRIKTGRVKYE</sequence>
<accession>X1QL30</accession>
<organism evidence="1">
    <name type="scientific">marine sediment metagenome</name>
    <dbReference type="NCBI Taxonomy" id="412755"/>
    <lineage>
        <taxon>unclassified sequences</taxon>
        <taxon>metagenomes</taxon>
        <taxon>ecological metagenomes</taxon>
    </lineage>
</organism>
<proteinExistence type="predicted"/>
<protein>
    <submittedName>
        <fullName evidence="1">Uncharacterized protein</fullName>
    </submittedName>
</protein>
<dbReference type="EMBL" id="BARW01000772">
    <property type="protein sequence ID" value="GAI69217.1"/>
    <property type="molecule type" value="Genomic_DNA"/>
</dbReference>
<gene>
    <name evidence="1" type="ORF">S12H4_02929</name>
</gene>
<dbReference type="AlphaFoldDB" id="X1QL30"/>
<name>X1QL30_9ZZZZ</name>
<comment type="caution">
    <text evidence="1">The sequence shown here is derived from an EMBL/GenBank/DDBJ whole genome shotgun (WGS) entry which is preliminary data.</text>
</comment>
<reference evidence="1" key="1">
    <citation type="journal article" date="2014" name="Front. Microbiol.">
        <title>High frequency of phylogenetically diverse reductive dehalogenase-homologous genes in deep subseafloor sedimentary metagenomes.</title>
        <authorList>
            <person name="Kawai M."/>
            <person name="Futagami T."/>
            <person name="Toyoda A."/>
            <person name="Takaki Y."/>
            <person name="Nishi S."/>
            <person name="Hori S."/>
            <person name="Arai W."/>
            <person name="Tsubouchi T."/>
            <person name="Morono Y."/>
            <person name="Uchiyama I."/>
            <person name="Ito T."/>
            <person name="Fujiyama A."/>
            <person name="Inagaki F."/>
            <person name="Takami H."/>
        </authorList>
    </citation>
    <scope>NUCLEOTIDE SEQUENCE</scope>
    <source>
        <strain evidence="1">Expedition CK06-06</strain>
    </source>
</reference>
<evidence type="ECO:0000313" key="1">
    <source>
        <dbReference type="EMBL" id="GAI69217.1"/>
    </source>
</evidence>